<name>A0A9Q8P9V6_PASFU</name>
<protein>
    <submittedName>
        <fullName evidence="1">Uncharacterized protein</fullName>
    </submittedName>
</protein>
<dbReference type="AlphaFoldDB" id="A0A9Q8P9V6"/>
<sequence>MTQRFAILISFKGEPMSREMTALGDALAKLHWTVHDIMLGEDEDDTRPDEGVLDFTQQLWEKSSPWLLDPLKACCENHIAHANPKVLFEWLVTATEYDILFLLNCPFDVGETSLDLIPRLQQRDATGARTVQYIIPKER</sequence>
<gene>
    <name evidence="1" type="ORF">CLAFUR5_07194</name>
</gene>
<accession>A0A9Q8P9V6</accession>
<reference evidence="1" key="1">
    <citation type="submission" date="2021-12" db="EMBL/GenBank/DDBJ databases">
        <authorList>
            <person name="Zaccaron A."/>
            <person name="Stergiopoulos I."/>
        </authorList>
    </citation>
    <scope>NUCLEOTIDE SEQUENCE</scope>
    <source>
        <strain evidence="1">Race5_Kim</strain>
    </source>
</reference>
<evidence type="ECO:0000313" key="2">
    <source>
        <dbReference type="Proteomes" id="UP000756132"/>
    </source>
</evidence>
<evidence type="ECO:0000313" key="1">
    <source>
        <dbReference type="EMBL" id="UJO18466.1"/>
    </source>
</evidence>
<reference evidence="1" key="2">
    <citation type="journal article" date="2022" name="Microb. Genom.">
        <title>A chromosome-scale genome assembly of the tomato pathogen Cladosporium fulvum reveals a compartmentalized genome architecture and the presence of a dispensable chromosome.</title>
        <authorList>
            <person name="Zaccaron A.Z."/>
            <person name="Chen L.H."/>
            <person name="Samaras A."/>
            <person name="Stergiopoulos I."/>
        </authorList>
    </citation>
    <scope>NUCLEOTIDE SEQUENCE</scope>
    <source>
        <strain evidence="1">Race5_Kim</strain>
    </source>
</reference>
<dbReference type="Proteomes" id="UP000756132">
    <property type="component" value="Chromosome 6"/>
</dbReference>
<dbReference type="RefSeq" id="XP_047762832.1">
    <property type="nucleotide sequence ID" value="XM_047906342.1"/>
</dbReference>
<keyword evidence="2" id="KW-1185">Reference proteome</keyword>
<proteinExistence type="predicted"/>
<dbReference type="EMBL" id="CP090168">
    <property type="protein sequence ID" value="UJO18466.1"/>
    <property type="molecule type" value="Genomic_DNA"/>
</dbReference>
<dbReference type="GeneID" id="71987072"/>
<dbReference type="KEGG" id="ffu:CLAFUR5_07194"/>
<organism evidence="1 2">
    <name type="scientific">Passalora fulva</name>
    <name type="common">Tomato leaf mold</name>
    <name type="synonym">Cladosporium fulvum</name>
    <dbReference type="NCBI Taxonomy" id="5499"/>
    <lineage>
        <taxon>Eukaryota</taxon>
        <taxon>Fungi</taxon>
        <taxon>Dikarya</taxon>
        <taxon>Ascomycota</taxon>
        <taxon>Pezizomycotina</taxon>
        <taxon>Dothideomycetes</taxon>
        <taxon>Dothideomycetidae</taxon>
        <taxon>Mycosphaerellales</taxon>
        <taxon>Mycosphaerellaceae</taxon>
        <taxon>Fulvia</taxon>
    </lineage>
</organism>